<dbReference type="RefSeq" id="WP_121852422.1">
    <property type="nucleotide sequence ID" value="NZ_CP037952.1"/>
</dbReference>
<dbReference type="EMBL" id="QYYH01000018">
    <property type="protein sequence ID" value="RJY18621.1"/>
    <property type="molecule type" value="Genomic_DNA"/>
</dbReference>
<dbReference type="AlphaFoldDB" id="A0A3A6U3G7"/>
<name>A0A3A6U3G7_9GAMM</name>
<comment type="caution">
    <text evidence="1">The sequence shown here is derived from an EMBL/GenBank/DDBJ whole genome shotgun (WGS) entry which is preliminary data.</text>
</comment>
<proteinExistence type="predicted"/>
<organism evidence="1 2">
    <name type="scientific">Parashewanella spongiae</name>
    <dbReference type="NCBI Taxonomy" id="342950"/>
    <lineage>
        <taxon>Bacteria</taxon>
        <taxon>Pseudomonadati</taxon>
        <taxon>Pseudomonadota</taxon>
        <taxon>Gammaproteobacteria</taxon>
        <taxon>Alteromonadales</taxon>
        <taxon>Shewanellaceae</taxon>
        <taxon>Parashewanella</taxon>
    </lineage>
</organism>
<keyword evidence="2" id="KW-1185">Reference proteome</keyword>
<protein>
    <submittedName>
        <fullName evidence="1">Uncharacterized protein</fullName>
    </submittedName>
</protein>
<evidence type="ECO:0000313" key="2">
    <source>
        <dbReference type="Proteomes" id="UP000273022"/>
    </source>
</evidence>
<dbReference type="Proteomes" id="UP000273022">
    <property type="component" value="Unassembled WGS sequence"/>
</dbReference>
<gene>
    <name evidence="1" type="ORF">D5R81_04305</name>
</gene>
<accession>A0A3A6U3G7</accession>
<sequence>MATASIQPSVSRQLWLSPNGQVNSKAQQFTYTPNGTKWNVKATDCHSNSCFSFGSFSANRHVSKIQKQLSRNGITPQVQNHSNLQALYSGKNGTKIKDTIRMTFDVDKPTIKLQKAPKFKLFIATSENKTAYHFCPTISCPITGKQLHTKDAIQLRVSKGQNEQWITCSREGARKLILNYSPSVAEIAIHSTDDLSSDSVRPVTSENIGGSLWFLAYKNRFQTKWFFC</sequence>
<evidence type="ECO:0000313" key="1">
    <source>
        <dbReference type="EMBL" id="RJY18621.1"/>
    </source>
</evidence>
<reference evidence="1 2" key="1">
    <citation type="submission" date="2018-09" db="EMBL/GenBank/DDBJ databases">
        <title>Phylogeny of the Shewanellaceae, and recommendation for two new genera, Pseudoshewanella and Parashewanella.</title>
        <authorList>
            <person name="Wang G."/>
        </authorList>
    </citation>
    <scope>NUCLEOTIDE SEQUENCE [LARGE SCALE GENOMIC DNA]</scope>
    <source>
        <strain evidence="1 2">KCTC 22492</strain>
    </source>
</reference>